<organism evidence="1 2">
    <name type="scientific">Mytilus coruscus</name>
    <name type="common">Sea mussel</name>
    <dbReference type="NCBI Taxonomy" id="42192"/>
    <lineage>
        <taxon>Eukaryota</taxon>
        <taxon>Metazoa</taxon>
        <taxon>Spiralia</taxon>
        <taxon>Lophotrochozoa</taxon>
        <taxon>Mollusca</taxon>
        <taxon>Bivalvia</taxon>
        <taxon>Autobranchia</taxon>
        <taxon>Pteriomorphia</taxon>
        <taxon>Mytilida</taxon>
        <taxon>Mytiloidea</taxon>
        <taxon>Mytilidae</taxon>
        <taxon>Mytilinae</taxon>
        <taxon>Mytilus</taxon>
    </lineage>
</organism>
<dbReference type="AlphaFoldDB" id="A0A6J7ZZF3"/>
<sequence length="517" mass="57816">MSQWIGSQSDFHEKNEDTLLSLVANQKSFLCQYFLKYNAIKSHILVNALYSSITNDDAETAKFIGWQIARNVLKFINVPLYDIWLASLCMCSGRKTTKLYSFFCSTNVTIIIMVPQLIKDIADNFEGIPIKQVAYHCEIFKEAKAISKESTKLLENDLNIQCHVPGPLAEQLFNNHRRLTLVCPSEIKSKNFPTVPMFLTRSCIQVYCYVKGAIPIGENHFPGELQGILTDVIERFSRFCSNKLRIGDSVPNTKMKGTLGGFCRFFGREAFLTCAHTMMDWDTLLSTGHKHHTQLESVRFNTGDNILNETPLCGKVVNHTFTHHNPRTISTDAAVIELDKDISVPLDDYVSTKGNGSLHYTELGLKSPFLQDGYIQSPKELLGKNVKVVCARAVSGFKDHGSLISEVSEREMKRAESTNIVDMAMNYIQTTQVKTSVHMKSFLEEFYLAASQERKLTFYNQLAVHNTPFEQGDSGACAYITDGKCEKGSLGMAIADYPGGGCIVTPMATVLEKLGLI</sequence>
<proteinExistence type="predicted"/>
<evidence type="ECO:0000313" key="1">
    <source>
        <dbReference type="EMBL" id="CAC5358820.1"/>
    </source>
</evidence>
<accession>A0A6J7ZZF3</accession>
<protein>
    <submittedName>
        <fullName evidence="1">Uncharacterized protein</fullName>
    </submittedName>
</protein>
<keyword evidence="2" id="KW-1185">Reference proteome</keyword>
<dbReference type="EMBL" id="CACVKT020000401">
    <property type="protein sequence ID" value="CAC5358820.1"/>
    <property type="molecule type" value="Genomic_DNA"/>
</dbReference>
<gene>
    <name evidence="1" type="ORF">MCOR_1905</name>
</gene>
<name>A0A6J7ZZF3_MYTCO</name>
<reference evidence="1 2" key="1">
    <citation type="submission" date="2020-06" db="EMBL/GenBank/DDBJ databases">
        <authorList>
            <person name="Li R."/>
            <person name="Bekaert M."/>
        </authorList>
    </citation>
    <scope>NUCLEOTIDE SEQUENCE [LARGE SCALE GENOMIC DNA]</scope>
    <source>
        <strain evidence="2">wild</strain>
    </source>
</reference>
<evidence type="ECO:0000313" key="2">
    <source>
        <dbReference type="Proteomes" id="UP000507470"/>
    </source>
</evidence>
<dbReference type="OrthoDB" id="6161447at2759"/>
<dbReference type="Proteomes" id="UP000507470">
    <property type="component" value="Unassembled WGS sequence"/>
</dbReference>